<proteinExistence type="predicted"/>
<feature type="region of interest" description="Disordered" evidence="1">
    <location>
        <begin position="1"/>
        <end position="24"/>
    </location>
</feature>
<gene>
    <name evidence="2" type="ORF">ACH5RR_027782</name>
</gene>
<name>A0ABD2YN92_9GENT</name>
<evidence type="ECO:0000256" key="1">
    <source>
        <dbReference type="SAM" id="MobiDB-lite"/>
    </source>
</evidence>
<evidence type="ECO:0000313" key="3">
    <source>
        <dbReference type="Proteomes" id="UP001630127"/>
    </source>
</evidence>
<protein>
    <submittedName>
        <fullName evidence="2">Uncharacterized protein</fullName>
    </submittedName>
</protein>
<dbReference type="EMBL" id="JBJUIK010000012">
    <property type="protein sequence ID" value="KAL3508381.1"/>
    <property type="molecule type" value="Genomic_DNA"/>
</dbReference>
<dbReference type="Proteomes" id="UP001630127">
    <property type="component" value="Unassembled WGS sequence"/>
</dbReference>
<keyword evidence="3" id="KW-1185">Reference proteome</keyword>
<evidence type="ECO:0000313" key="2">
    <source>
        <dbReference type="EMBL" id="KAL3508381.1"/>
    </source>
</evidence>
<reference evidence="2 3" key="1">
    <citation type="submission" date="2024-11" db="EMBL/GenBank/DDBJ databases">
        <title>A near-complete genome assembly of Cinchona calisaya.</title>
        <authorList>
            <person name="Lian D.C."/>
            <person name="Zhao X.W."/>
            <person name="Wei L."/>
        </authorList>
    </citation>
    <scope>NUCLEOTIDE SEQUENCE [LARGE SCALE GENOMIC DNA]</scope>
    <source>
        <tissue evidence="2">Nenye</tissue>
    </source>
</reference>
<sequence length="100" mass="11629">MREQLPLDYHDANNPRHPQTNGTSNVLYHNGDYGQIATGYRSSVFWYGRTLPGTNSYRHNYYPTRRNMQVFYPLNSPNYSIEALPQPRHVAKGYPCHVAQ</sequence>
<feature type="compositionally biased region" description="Basic and acidic residues" evidence="1">
    <location>
        <begin position="1"/>
        <end position="14"/>
    </location>
</feature>
<organism evidence="2 3">
    <name type="scientific">Cinchona calisaya</name>
    <dbReference type="NCBI Taxonomy" id="153742"/>
    <lineage>
        <taxon>Eukaryota</taxon>
        <taxon>Viridiplantae</taxon>
        <taxon>Streptophyta</taxon>
        <taxon>Embryophyta</taxon>
        <taxon>Tracheophyta</taxon>
        <taxon>Spermatophyta</taxon>
        <taxon>Magnoliopsida</taxon>
        <taxon>eudicotyledons</taxon>
        <taxon>Gunneridae</taxon>
        <taxon>Pentapetalae</taxon>
        <taxon>asterids</taxon>
        <taxon>lamiids</taxon>
        <taxon>Gentianales</taxon>
        <taxon>Rubiaceae</taxon>
        <taxon>Cinchonoideae</taxon>
        <taxon>Cinchoneae</taxon>
        <taxon>Cinchona</taxon>
    </lineage>
</organism>
<dbReference type="AlphaFoldDB" id="A0ABD2YN92"/>
<accession>A0ABD2YN92</accession>
<comment type="caution">
    <text evidence="2">The sequence shown here is derived from an EMBL/GenBank/DDBJ whole genome shotgun (WGS) entry which is preliminary data.</text>
</comment>